<dbReference type="EMBL" id="JAAWVO010039630">
    <property type="protein sequence ID" value="MBN3318385.1"/>
    <property type="molecule type" value="Genomic_DNA"/>
</dbReference>
<evidence type="ECO:0000256" key="1">
    <source>
        <dbReference type="RuleBase" id="RU363082"/>
    </source>
</evidence>
<dbReference type="Proteomes" id="UP000736164">
    <property type="component" value="Unassembled WGS sequence"/>
</dbReference>
<dbReference type="InterPro" id="IPR008554">
    <property type="entry name" value="Glutaredoxin-like"/>
</dbReference>
<dbReference type="InterPro" id="IPR036249">
    <property type="entry name" value="Thioredoxin-like_sf"/>
</dbReference>
<dbReference type="AlphaFoldDB" id="A0A8J7NU49"/>
<evidence type="ECO:0000313" key="3">
    <source>
        <dbReference type="Proteomes" id="UP000736164"/>
    </source>
</evidence>
<reference evidence="2" key="1">
    <citation type="journal article" date="2021" name="Cell">
        <title>Tracing the genetic footprints of vertebrate landing in non-teleost ray-finned fishes.</title>
        <authorList>
            <person name="Bi X."/>
            <person name="Wang K."/>
            <person name="Yang L."/>
            <person name="Pan H."/>
            <person name="Jiang H."/>
            <person name="Wei Q."/>
            <person name="Fang M."/>
            <person name="Yu H."/>
            <person name="Zhu C."/>
            <person name="Cai Y."/>
            <person name="He Y."/>
            <person name="Gan X."/>
            <person name="Zeng H."/>
            <person name="Yu D."/>
            <person name="Zhu Y."/>
            <person name="Jiang H."/>
            <person name="Qiu Q."/>
            <person name="Yang H."/>
            <person name="Zhang Y.E."/>
            <person name="Wang W."/>
            <person name="Zhu M."/>
            <person name="He S."/>
            <person name="Zhang G."/>
        </authorList>
    </citation>
    <scope>NUCLEOTIDE SEQUENCE</scope>
    <source>
        <strain evidence="2">Allg_001</strain>
    </source>
</reference>
<evidence type="ECO:0000313" key="2">
    <source>
        <dbReference type="EMBL" id="MBN3318385.1"/>
    </source>
</evidence>
<organism evidence="2 3">
    <name type="scientific">Atractosteus spatula</name>
    <name type="common">Alligator gar</name>
    <name type="synonym">Lepisosteus spatula</name>
    <dbReference type="NCBI Taxonomy" id="7917"/>
    <lineage>
        <taxon>Eukaryota</taxon>
        <taxon>Metazoa</taxon>
        <taxon>Chordata</taxon>
        <taxon>Craniata</taxon>
        <taxon>Vertebrata</taxon>
        <taxon>Euteleostomi</taxon>
        <taxon>Actinopterygii</taxon>
        <taxon>Neopterygii</taxon>
        <taxon>Holostei</taxon>
        <taxon>Semionotiformes</taxon>
        <taxon>Lepisosteidae</taxon>
        <taxon>Atractosteus</taxon>
    </lineage>
</organism>
<dbReference type="InterPro" id="IPR052565">
    <property type="entry name" value="Glutaredoxin-like_YDR286C"/>
</dbReference>
<keyword evidence="3" id="KW-1185">Reference proteome</keyword>
<keyword evidence="1" id="KW-0813">Transport</keyword>
<accession>A0A8J7NU49</accession>
<dbReference type="PANTHER" id="PTHR33558">
    <property type="entry name" value="GLUTAREDOXIN-LIKE PROTEIN C5ORF63 HOMOLOG"/>
    <property type="match status" value="1"/>
</dbReference>
<gene>
    <name evidence="2" type="primary">Yd286</name>
    <name evidence="2" type="ORF">GTO95_0015462</name>
</gene>
<feature type="non-terminal residue" evidence="2">
    <location>
        <position position="1"/>
    </location>
</feature>
<feature type="non-terminal residue" evidence="2">
    <location>
        <position position="198"/>
    </location>
</feature>
<dbReference type="Gene3D" id="3.40.30.10">
    <property type="entry name" value="Glutaredoxin"/>
    <property type="match status" value="1"/>
</dbReference>
<name>A0A8J7NU49_ATRSP</name>
<sequence length="198" mass="22886">MALTPIIMKCFERLVMGHIKSNVKSLSMLKNNMSLNVDKTKEMIIDFRRAHAEYSPLHINGSPVETVRSTTFLGVHIKDDLTCTINTTSLGTIESILTNCIMVWIGNCKASDRKSLQQIVNDPCPLCDEAKEVLDPFKDRFILQEVDITLPENKVWFERYKYDIPVFHLNGQYLMMHRVHTDLLEKKLASIEQREHHN</sequence>
<dbReference type="FunFam" id="3.40.30.10:FF:000628">
    <property type="entry name" value="Glutaredoxin-like protein C5orf63 homolog"/>
    <property type="match status" value="1"/>
</dbReference>
<proteinExistence type="inferred from homology"/>
<dbReference type="PANTHER" id="PTHR33558:SF1">
    <property type="entry name" value="GLUTAREDOXIN-LIKE PROTEIN C5ORF63 HOMOLOG"/>
    <property type="match status" value="1"/>
</dbReference>
<comment type="caution">
    <text evidence="2">The sequence shown here is derived from an EMBL/GenBank/DDBJ whole genome shotgun (WGS) entry which is preliminary data.</text>
</comment>
<keyword evidence="1" id="KW-0249">Electron transport</keyword>
<protein>
    <recommendedName>
        <fullName evidence="1">Glutaredoxin-like protein</fullName>
    </recommendedName>
</protein>
<dbReference type="SUPFAM" id="SSF52833">
    <property type="entry name" value="Thioredoxin-like"/>
    <property type="match status" value="1"/>
</dbReference>
<comment type="similarity">
    <text evidence="1">Belongs to the glutaredoxin family.</text>
</comment>
<dbReference type="Pfam" id="PF05768">
    <property type="entry name" value="Glrx-like"/>
    <property type="match status" value="1"/>
</dbReference>